<accession>A0AAN4YM66</accession>
<reference evidence="2" key="1">
    <citation type="submission" date="2023-04" db="EMBL/GenBank/DDBJ databases">
        <title>Aspergillus oryzae NBRC 4228.</title>
        <authorList>
            <person name="Ichikawa N."/>
            <person name="Sato H."/>
            <person name="Tonouchi N."/>
        </authorList>
    </citation>
    <scope>NUCLEOTIDE SEQUENCE</scope>
    <source>
        <strain evidence="2">NBRC 4228</strain>
    </source>
</reference>
<evidence type="ECO:0000313" key="3">
    <source>
        <dbReference type="Proteomes" id="UP001165205"/>
    </source>
</evidence>
<evidence type="ECO:0000313" key="2">
    <source>
        <dbReference type="EMBL" id="GMG32014.1"/>
    </source>
</evidence>
<name>A0AAN4YM66_ASPOZ</name>
<organism evidence="2 3">
    <name type="scientific">Aspergillus oryzae</name>
    <name type="common">Yellow koji mold</name>
    <dbReference type="NCBI Taxonomy" id="5062"/>
    <lineage>
        <taxon>Eukaryota</taxon>
        <taxon>Fungi</taxon>
        <taxon>Dikarya</taxon>
        <taxon>Ascomycota</taxon>
        <taxon>Pezizomycotina</taxon>
        <taxon>Eurotiomycetes</taxon>
        <taxon>Eurotiomycetidae</taxon>
        <taxon>Eurotiales</taxon>
        <taxon>Aspergillaceae</taxon>
        <taxon>Aspergillus</taxon>
        <taxon>Aspergillus subgen. Circumdati</taxon>
    </lineage>
</organism>
<comment type="caution">
    <text evidence="2">The sequence shown here is derived from an EMBL/GenBank/DDBJ whole genome shotgun (WGS) entry which is preliminary data.</text>
</comment>
<sequence>MRLGLVGKLPGTATIVFDATEFKREETKNEEDERLEQNPERIDGAAGNDVVRNADFLDTADVPDQAEDAVQGPAQEGHCDD</sequence>
<dbReference type="Proteomes" id="UP001165205">
    <property type="component" value="Unassembled WGS sequence"/>
</dbReference>
<protein>
    <submittedName>
        <fullName evidence="2">Unnamed protein product</fullName>
    </submittedName>
</protein>
<dbReference type="AlphaFoldDB" id="A0AAN4YM66"/>
<gene>
    <name evidence="2" type="ORF">Aory04_000779600</name>
</gene>
<evidence type="ECO:0000256" key="1">
    <source>
        <dbReference type="SAM" id="MobiDB-lite"/>
    </source>
</evidence>
<proteinExistence type="predicted"/>
<dbReference type="EMBL" id="BSYA01000093">
    <property type="protein sequence ID" value="GMG32014.1"/>
    <property type="molecule type" value="Genomic_DNA"/>
</dbReference>
<feature type="region of interest" description="Disordered" evidence="1">
    <location>
        <begin position="24"/>
        <end position="81"/>
    </location>
</feature>